<dbReference type="STRING" id="1428652.BIV24_11265"/>
<dbReference type="InterPro" id="IPR002563">
    <property type="entry name" value="Flavin_Rdtase-like_dom"/>
</dbReference>
<accession>A0A1S2PK13</accession>
<evidence type="ECO:0000256" key="1">
    <source>
        <dbReference type="ARBA" id="ARBA00008898"/>
    </source>
</evidence>
<dbReference type="Pfam" id="PF01613">
    <property type="entry name" value="Flavin_Reduct"/>
    <property type="match status" value="1"/>
</dbReference>
<dbReference type="AlphaFoldDB" id="A0A1S2PK13"/>
<keyword evidence="2" id="KW-0560">Oxidoreductase</keyword>
<dbReference type="SMART" id="SM00903">
    <property type="entry name" value="Flavin_Reduct"/>
    <property type="match status" value="1"/>
</dbReference>
<evidence type="ECO:0000259" key="3">
    <source>
        <dbReference type="SMART" id="SM00903"/>
    </source>
</evidence>
<protein>
    <recommendedName>
        <fullName evidence="3">Flavin reductase like domain-containing protein</fullName>
    </recommendedName>
</protein>
<dbReference type="InterPro" id="IPR050268">
    <property type="entry name" value="NADH-dep_flavin_reductase"/>
</dbReference>
<evidence type="ECO:0000256" key="2">
    <source>
        <dbReference type="ARBA" id="ARBA00023002"/>
    </source>
</evidence>
<reference evidence="4 5" key="1">
    <citation type="submission" date="2016-10" db="EMBL/GenBank/DDBJ databases">
        <title>Genome sequence of Streptomyces sp. MUSC 93.</title>
        <authorList>
            <person name="Lee L.-H."/>
            <person name="Ser H.-L."/>
            <person name="Law J.W.-F."/>
        </authorList>
    </citation>
    <scope>NUCLEOTIDE SEQUENCE [LARGE SCALE GENOMIC DNA]</scope>
    <source>
        <strain evidence="4 5">MUSC 93</strain>
    </source>
</reference>
<dbReference type="SUPFAM" id="SSF50475">
    <property type="entry name" value="FMN-binding split barrel"/>
    <property type="match status" value="1"/>
</dbReference>
<proteinExistence type="inferred from homology"/>
<comment type="similarity">
    <text evidence="1">Belongs to the non-flavoprotein flavin reductase family.</text>
</comment>
<dbReference type="RefSeq" id="WP_071366111.1">
    <property type="nucleotide sequence ID" value="NZ_MLYP01000029.1"/>
</dbReference>
<keyword evidence="5" id="KW-1185">Reference proteome</keyword>
<organism evidence="4 5">
    <name type="scientific">Streptomyces colonosanans</name>
    <dbReference type="NCBI Taxonomy" id="1428652"/>
    <lineage>
        <taxon>Bacteria</taxon>
        <taxon>Bacillati</taxon>
        <taxon>Actinomycetota</taxon>
        <taxon>Actinomycetes</taxon>
        <taxon>Kitasatosporales</taxon>
        <taxon>Streptomycetaceae</taxon>
        <taxon>Streptomyces</taxon>
    </lineage>
</organism>
<dbReference type="PANTHER" id="PTHR30466">
    <property type="entry name" value="FLAVIN REDUCTASE"/>
    <property type="match status" value="1"/>
</dbReference>
<comment type="caution">
    <text evidence="4">The sequence shown here is derived from an EMBL/GenBank/DDBJ whole genome shotgun (WGS) entry which is preliminary data.</text>
</comment>
<evidence type="ECO:0000313" key="4">
    <source>
        <dbReference type="EMBL" id="OIJ94129.1"/>
    </source>
</evidence>
<dbReference type="Proteomes" id="UP000179935">
    <property type="component" value="Unassembled WGS sequence"/>
</dbReference>
<sequence>MEAGVLREVCGRYPTGVAVVTCQRADGEDPVGVTVNSFTSVSLDPALVLFCVHKDSRALAAVEKAGAFAVNILAADQAGLCRAFARRDTADFGDLPHGSGATGSPVLGDALAFLDCRLHTTFPGGDHVIIVGEVVDLGLLREEQPLTFFRSAHPRLEVLR</sequence>
<feature type="domain" description="Flavin reductase like" evidence="3">
    <location>
        <begin position="10"/>
        <end position="155"/>
    </location>
</feature>
<dbReference type="InterPro" id="IPR012349">
    <property type="entry name" value="Split_barrel_FMN-bd"/>
</dbReference>
<dbReference type="Gene3D" id="2.30.110.10">
    <property type="entry name" value="Electron Transport, Fmn-binding Protein, Chain A"/>
    <property type="match status" value="1"/>
</dbReference>
<dbReference type="EMBL" id="MLYP01000029">
    <property type="protein sequence ID" value="OIJ94129.1"/>
    <property type="molecule type" value="Genomic_DNA"/>
</dbReference>
<name>A0A1S2PK13_9ACTN</name>
<dbReference type="GO" id="GO:0010181">
    <property type="term" value="F:FMN binding"/>
    <property type="evidence" value="ECO:0007669"/>
    <property type="project" value="InterPro"/>
</dbReference>
<dbReference type="GO" id="GO:0042602">
    <property type="term" value="F:riboflavin reductase (NADPH) activity"/>
    <property type="evidence" value="ECO:0007669"/>
    <property type="project" value="TreeGrafter"/>
</dbReference>
<gene>
    <name evidence="4" type="ORF">BIV24_11265</name>
</gene>
<dbReference type="PANTHER" id="PTHR30466:SF11">
    <property type="entry name" value="FLAVIN-DEPENDENT MONOOXYGENASE, REDUCTASE SUBUNIT HSAB"/>
    <property type="match status" value="1"/>
</dbReference>
<evidence type="ECO:0000313" key="5">
    <source>
        <dbReference type="Proteomes" id="UP000179935"/>
    </source>
</evidence>